<dbReference type="CDD" id="cd00202">
    <property type="entry name" value="ZnF_GATA"/>
    <property type="match status" value="2"/>
</dbReference>
<dbReference type="FunFam" id="3.30.50.10:FF:000018">
    <property type="entry name" value="GATA transcription factor"/>
    <property type="match status" value="1"/>
</dbReference>
<organism evidence="13 14">
    <name type="scientific">Pyrus ussuriensis x Pyrus communis</name>
    <dbReference type="NCBI Taxonomy" id="2448454"/>
    <lineage>
        <taxon>Eukaryota</taxon>
        <taxon>Viridiplantae</taxon>
        <taxon>Streptophyta</taxon>
        <taxon>Embryophyta</taxon>
        <taxon>Tracheophyta</taxon>
        <taxon>Spermatophyta</taxon>
        <taxon>Magnoliopsida</taxon>
        <taxon>eudicotyledons</taxon>
        <taxon>Gunneridae</taxon>
        <taxon>Pentapetalae</taxon>
        <taxon>rosids</taxon>
        <taxon>fabids</taxon>
        <taxon>Rosales</taxon>
        <taxon>Rosaceae</taxon>
        <taxon>Amygdaloideae</taxon>
        <taxon>Maleae</taxon>
        <taxon>Pyrus</taxon>
    </lineage>
</organism>
<dbReference type="OrthoDB" id="2162994at2759"/>
<dbReference type="PANTHER" id="PTHR45658">
    <property type="entry name" value="GATA TRANSCRIPTION FACTOR"/>
    <property type="match status" value="1"/>
</dbReference>
<evidence type="ECO:0000256" key="1">
    <source>
        <dbReference type="ARBA" id="ARBA00005694"/>
    </source>
</evidence>
<dbReference type="GO" id="GO:0043565">
    <property type="term" value="F:sequence-specific DNA binding"/>
    <property type="evidence" value="ECO:0007669"/>
    <property type="project" value="InterPro"/>
</dbReference>
<evidence type="ECO:0000313" key="14">
    <source>
        <dbReference type="Proteomes" id="UP000327157"/>
    </source>
</evidence>
<comment type="caution">
    <text evidence="13">The sequence shown here is derived from an EMBL/GenBank/DDBJ whole genome shotgun (WGS) entry which is preliminary data.</text>
</comment>
<dbReference type="PANTHER" id="PTHR45658:SF42">
    <property type="entry name" value="GATA TRANSCRIPTION FACTOR 1"/>
    <property type="match status" value="1"/>
</dbReference>
<comment type="similarity">
    <text evidence="1">Belongs to the type IV zinc-finger family. Class A subfamily.</text>
</comment>
<keyword evidence="9" id="KW-0539">Nucleus</keyword>
<evidence type="ECO:0000313" key="13">
    <source>
        <dbReference type="EMBL" id="KAB2625782.1"/>
    </source>
</evidence>
<protein>
    <submittedName>
        <fullName evidence="13">GATA transcription factor 1</fullName>
    </submittedName>
</protein>
<dbReference type="GO" id="GO:0008270">
    <property type="term" value="F:zinc ion binding"/>
    <property type="evidence" value="ECO:0007669"/>
    <property type="project" value="UniProtKB-KW"/>
</dbReference>
<feature type="region of interest" description="Disordered" evidence="11">
    <location>
        <begin position="19"/>
        <end position="47"/>
    </location>
</feature>
<evidence type="ECO:0000256" key="10">
    <source>
        <dbReference type="PROSITE-ProRule" id="PRU00094"/>
    </source>
</evidence>
<evidence type="ECO:0000259" key="12">
    <source>
        <dbReference type="PROSITE" id="PS50114"/>
    </source>
</evidence>
<reference evidence="14" key="2">
    <citation type="submission" date="2019-10" db="EMBL/GenBank/DDBJ databases">
        <title>A de novo genome assembly of a pear dwarfing rootstock.</title>
        <authorList>
            <person name="Wang F."/>
            <person name="Wang J."/>
            <person name="Li S."/>
            <person name="Zhang Y."/>
            <person name="Fang M."/>
            <person name="Ma L."/>
            <person name="Zhao Y."/>
            <person name="Jiang S."/>
        </authorList>
    </citation>
    <scope>NUCLEOTIDE SEQUENCE [LARGE SCALE GENOMIC DNA]</scope>
</reference>
<dbReference type="InterPro" id="IPR000679">
    <property type="entry name" value="Znf_GATA"/>
</dbReference>
<proteinExistence type="inferred from homology"/>
<dbReference type="SUPFAM" id="SSF57716">
    <property type="entry name" value="Glucocorticoid receptor-like (DNA-binding domain)"/>
    <property type="match status" value="2"/>
</dbReference>
<accession>A0A5N5HI43</accession>
<keyword evidence="4" id="KW-0862">Zinc</keyword>
<dbReference type="GO" id="GO:0005634">
    <property type="term" value="C:nucleus"/>
    <property type="evidence" value="ECO:0007669"/>
    <property type="project" value="TreeGrafter"/>
</dbReference>
<evidence type="ECO:0000256" key="9">
    <source>
        <dbReference type="ARBA" id="ARBA00023242"/>
    </source>
</evidence>
<name>A0A5N5HI43_9ROSA</name>
<dbReference type="SMART" id="SM00401">
    <property type="entry name" value="ZnF_GATA"/>
    <property type="match status" value="2"/>
</dbReference>
<dbReference type="AlphaFoldDB" id="A0A5N5HI43"/>
<evidence type="ECO:0000256" key="11">
    <source>
        <dbReference type="SAM" id="MobiDB-lite"/>
    </source>
</evidence>
<keyword evidence="5" id="KW-0805">Transcription regulation</keyword>
<evidence type="ECO:0000256" key="2">
    <source>
        <dbReference type="ARBA" id="ARBA00022723"/>
    </source>
</evidence>
<dbReference type="Proteomes" id="UP000327157">
    <property type="component" value="Chromosome 16"/>
</dbReference>
<keyword evidence="7" id="KW-0010">Activator</keyword>
<dbReference type="EMBL" id="SMOL01000160">
    <property type="protein sequence ID" value="KAB2625782.1"/>
    <property type="molecule type" value="Genomic_DNA"/>
</dbReference>
<keyword evidence="2" id="KW-0479">Metal-binding</keyword>
<reference evidence="13 14" key="1">
    <citation type="submission" date="2019-09" db="EMBL/GenBank/DDBJ databases">
        <authorList>
            <person name="Ou C."/>
        </authorList>
    </citation>
    <scope>NUCLEOTIDE SEQUENCE [LARGE SCALE GENOMIC DNA]</scope>
    <source>
        <strain evidence="13">S2</strain>
        <tissue evidence="13">Leaf</tissue>
    </source>
</reference>
<dbReference type="Pfam" id="PF00320">
    <property type="entry name" value="GATA"/>
    <property type="match status" value="1"/>
</dbReference>
<dbReference type="InterPro" id="IPR051140">
    <property type="entry name" value="GATA_TF"/>
</dbReference>
<reference evidence="13 14" key="3">
    <citation type="submission" date="2019-11" db="EMBL/GenBank/DDBJ databases">
        <title>A de novo genome assembly of a pear dwarfing rootstock.</title>
        <authorList>
            <person name="Wang F."/>
            <person name="Wang J."/>
            <person name="Li S."/>
            <person name="Zhang Y."/>
            <person name="Fang M."/>
            <person name="Ma L."/>
            <person name="Zhao Y."/>
            <person name="Jiang S."/>
        </authorList>
    </citation>
    <scope>NUCLEOTIDE SEQUENCE [LARGE SCALE GENOMIC DNA]</scope>
    <source>
        <strain evidence="13">S2</strain>
        <tissue evidence="13">Leaf</tissue>
    </source>
</reference>
<feature type="compositionally biased region" description="Basic and acidic residues" evidence="11">
    <location>
        <begin position="19"/>
        <end position="28"/>
    </location>
</feature>
<dbReference type="InterPro" id="IPR013088">
    <property type="entry name" value="Znf_NHR/GATA"/>
</dbReference>
<evidence type="ECO:0000256" key="8">
    <source>
        <dbReference type="ARBA" id="ARBA00023163"/>
    </source>
</evidence>
<dbReference type="PROSITE" id="PS00344">
    <property type="entry name" value="GATA_ZN_FINGER_1"/>
    <property type="match status" value="1"/>
</dbReference>
<keyword evidence="8" id="KW-0804">Transcription</keyword>
<keyword evidence="14" id="KW-1185">Reference proteome</keyword>
<dbReference type="Gene3D" id="3.30.50.10">
    <property type="entry name" value="Erythroid Transcription Factor GATA-1, subunit A"/>
    <property type="match status" value="2"/>
</dbReference>
<dbReference type="PROSITE" id="PS50114">
    <property type="entry name" value="GATA_ZN_FINGER_2"/>
    <property type="match status" value="1"/>
</dbReference>
<evidence type="ECO:0000256" key="5">
    <source>
        <dbReference type="ARBA" id="ARBA00023015"/>
    </source>
</evidence>
<evidence type="ECO:0000256" key="3">
    <source>
        <dbReference type="ARBA" id="ARBA00022771"/>
    </source>
</evidence>
<keyword evidence="3 10" id="KW-0863">Zinc-finger</keyword>
<evidence type="ECO:0000256" key="4">
    <source>
        <dbReference type="ARBA" id="ARBA00022833"/>
    </source>
</evidence>
<feature type="region of interest" description="Disordered" evidence="11">
    <location>
        <begin position="105"/>
        <end position="132"/>
    </location>
</feature>
<evidence type="ECO:0000256" key="7">
    <source>
        <dbReference type="ARBA" id="ARBA00023159"/>
    </source>
</evidence>
<dbReference type="GO" id="GO:0006355">
    <property type="term" value="P:regulation of DNA-templated transcription"/>
    <property type="evidence" value="ECO:0007669"/>
    <property type="project" value="InterPro"/>
</dbReference>
<keyword evidence="6" id="KW-0238">DNA-binding</keyword>
<gene>
    <name evidence="13" type="ORF">D8674_017442</name>
</gene>
<sequence>MESLDSLDGILDFHSDDAGAEDKAHDFKPSIAPSGVLCPDDPSRPFSQTEEGVEEELEWLSNKDAFPALETFVDINLLIGQTAGIGTDKHQSPVSVLDNRTTPTTTLMSSCGTLKPPQGARSKGRRRRESSSFPGVLEEHVFWSQSNNCKKDDNTIVKRTTGMATIGRVCQHCGADETPQWRAGPLGPKTLCNACGVRYKSGRLVPEYRPASSPTFSSKLHSNSHRKIMEMRKQKQGTGIFPGDSGEQLFSNQAHKDSKDGRIKAKQQGQQLGENVSIAGFKRPCNGGQLSLESKPCMIVRKCQHCRTKETLQWLASSTGKKTLCDVALLGPQGNKTLCDACGVRYRKSGKLVPEYRPASSPTFSRELHSNSLIKSEALSEYQ</sequence>
<feature type="domain" description="GATA-type" evidence="12">
    <location>
        <begin position="164"/>
        <end position="200"/>
    </location>
</feature>
<evidence type="ECO:0000256" key="6">
    <source>
        <dbReference type="ARBA" id="ARBA00023125"/>
    </source>
</evidence>
<dbReference type="GO" id="GO:0030154">
    <property type="term" value="P:cell differentiation"/>
    <property type="evidence" value="ECO:0007669"/>
    <property type="project" value="TreeGrafter"/>
</dbReference>